<feature type="compositionally biased region" description="Low complexity" evidence="2">
    <location>
        <begin position="381"/>
        <end position="393"/>
    </location>
</feature>
<feature type="region of interest" description="Disordered" evidence="2">
    <location>
        <begin position="112"/>
        <end position="153"/>
    </location>
</feature>
<feature type="compositionally biased region" description="Basic and acidic residues" evidence="2">
    <location>
        <begin position="394"/>
        <end position="407"/>
    </location>
</feature>
<protein>
    <submittedName>
        <fullName evidence="4">Uncharacterized protein</fullName>
    </submittedName>
</protein>
<feature type="coiled-coil region" evidence="1">
    <location>
        <begin position="285"/>
        <end position="348"/>
    </location>
</feature>
<feature type="signal peptide" evidence="3">
    <location>
        <begin position="1"/>
        <end position="24"/>
    </location>
</feature>
<evidence type="ECO:0000313" key="4">
    <source>
        <dbReference type="EMBL" id="KAK3239089.1"/>
    </source>
</evidence>
<feature type="chain" id="PRO_5042237557" evidence="3">
    <location>
        <begin position="25"/>
        <end position="564"/>
    </location>
</feature>
<feature type="coiled-coil region" evidence="1">
    <location>
        <begin position="162"/>
        <end position="228"/>
    </location>
</feature>
<proteinExistence type="predicted"/>
<keyword evidence="3" id="KW-0732">Signal</keyword>
<dbReference type="EMBL" id="LGRX02034027">
    <property type="protein sequence ID" value="KAK3239089.1"/>
    <property type="molecule type" value="Genomic_DNA"/>
</dbReference>
<evidence type="ECO:0000313" key="5">
    <source>
        <dbReference type="Proteomes" id="UP001190700"/>
    </source>
</evidence>
<dbReference type="AlphaFoldDB" id="A0AAE0BNS2"/>
<keyword evidence="1" id="KW-0175">Coiled coil</keyword>
<feature type="region of interest" description="Disordered" evidence="2">
    <location>
        <begin position="361"/>
        <end position="434"/>
    </location>
</feature>
<dbReference type="Proteomes" id="UP001190700">
    <property type="component" value="Unassembled WGS sequence"/>
</dbReference>
<reference evidence="4 5" key="1">
    <citation type="journal article" date="2015" name="Genome Biol. Evol.">
        <title>Comparative Genomics of a Bacterivorous Green Alga Reveals Evolutionary Causalities and Consequences of Phago-Mixotrophic Mode of Nutrition.</title>
        <authorList>
            <person name="Burns J.A."/>
            <person name="Paasch A."/>
            <person name="Narechania A."/>
            <person name="Kim E."/>
        </authorList>
    </citation>
    <scope>NUCLEOTIDE SEQUENCE [LARGE SCALE GENOMIC DNA]</scope>
    <source>
        <strain evidence="4 5">PLY_AMNH</strain>
    </source>
</reference>
<gene>
    <name evidence="4" type="ORF">CYMTET_50958</name>
</gene>
<accession>A0AAE0BNS2</accession>
<keyword evidence="5" id="KW-1185">Reference proteome</keyword>
<organism evidence="4 5">
    <name type="scientific">Cymbomonas tetramitiformis</name>
    <dbReference type="NCBI Taxonomy" id="36881"/>
    <lineage>
        <taxon>Eukaryota</taxon>
        <taxon>Viridiplantae</taxon>
        <taxon>Chlorophyta</taxon>
        <taxon>Pyramimonadophyceae</taxon>
        <taxon>Pyramimonadales</taxon>
        <taxon>Pyramimonadaceae</taxon>
        <taxon>Cymbomonas</taxon>
    </lineage>
</organism>
<evidence type="ECO:0000256" key="1">
    <source>
        <dbReference type="SAM" id="Coils"/>
    </source>
</evidence>
<sequence length="564" mass="61899">MHDAMAKLLLHIPPLLTIVRLSESRNCQDAESSPRKTRHSDQLGSLDKQFNEVLDRWSSPQDFAKVDLVCAELLKKGSFTDTLKYMERVRGLVEVICAKLRPKALKEAYEAGAAPEEGTGGKSLGGSYQSLQLPTDLPEQPVKKAEPPKKKPVAKRIVLPDTAEMERKAKAREQELQQQIDELSHQLEDVHKSLVDERRSSDKKEVNLAQARDRLVQKTLELQAAETRMIKAEGMASDLQGRVEGLNSLVRQADSTARRETGKARQLKQQILDSHSRQKVLDVVEDKYQTKVEALQLALEKATEDAAVSEAAHASVASKQEKQLKKIKERLESQALELQRRDEILQAMSLKLQESQEHLEGFENGVGPTPPRTATPKVRQAGGEAAAVPANEAAEPKEVATDDKVEASSKASALSPGKALKAKRGPSGRQEKEVSVELPRIVDKKRQAAENAGVYIRITENTGPGMTSKPWVIHQPVRCEPAGHLVIQGVKEIESVEKMEADLAAQSKLCSCGMLASHYFEVLGTVSWKGRSAHIGPRSKGKAADTRGVLGAEDANGPVGNSWF</sequence>
<evidence type="ECO:0000256" key="2">
    <source>
        <dbReference type="SAM" id="MobiDB-lite"/>
    </source>
</evidence>
<comment type="caution">
    <text evidence="4">The sequence shown here is derived from an EMBL/GenBank/DDBJ whole genome shotgun (WGS) entry which is preliminary data.</text>
</comment>
<name>A0AAE0BNS2_9CHLO</name>
<evidence type="ECO:0000256" key="3">
    <source>
        <dbReference type="SAM" id="SignalP"/>
    </source>
</evidence>